<evidence type="ECO:0000256" key="6">
    <source>
        <dbReference type="ARBA" id="ARBA00037847"/>
    </source>
</evidence>
<gene>
    <name evidence="8" type="ORF">UA08_03246</name>
</gene>
<reference evidence="8 9" key="1">
    <citation type="submission" date="2015-06" db="EMBL/GenBank/DDBJ databases">
        <title>Talaromyces atroroseus IBT 11181 draft genome.</title>
        <authorList>
            <person name="Rasmussen K.B."/>
            <person name="Rasmussen S."/>
            <person name="Petersen B."/>
            <person name="Sicheritz-Ponten T."/>
            <person name="Mortensen U.H."/>
            <person name="Thrane U."/>
        </authorList>
    </citation>
    <scope>NUCLEOTIDE SEQUENCE [LARGE SCALE GENOMIC DNA]</scope>
    <source>
        <strain evidence="8 9">IBT 11181</strain>
    </source>
</reference>
<evidence type="ECO:0000256" key="3">
    <source>
        <dbReference type="ARBA" id="ARBA00022989"/>
    </source>
</evidence>
<evidence type="ECO:0000256" key="2">
    <source>
        <dbReference type="ARBA" id="ARBA00022692"/>
    </source>
</evidence>
<dbReference type="PANTHER" id="PTHR12265">
    <property type="entry name" value="TRANSMEMBRANE PROTEIN 53"/>
    <property type="match status" value="1"/>
</dbReference>
<evidence type="ECO:0000256" key="7">
    <source>
        <dbReference type="SAM" id="Phobius"/>
    </source>
</evidence>
<dbReference type="PANTHER" id="PTHR12265:SF30">
    <property type="entry name" value="TRANSMEMBRANE PROTEIN 53"/>
    <property type="match status" value="1"/>
</dbReference>
<name>A0A225B296_TALAT</name>
<keyword evidence="4 7" id="KW-0472">Membrane</keyword>
<dbReference type="GeneID" id="31003001"/>
<proteinExistence type="predicted"/>
<evidence type="ECO:0000313" key="8">
    <source>
        <dbReference type="EMBL" id="OKL60945.1"/>
    </source>
</evidence>
<evidence type="ECO:0000313" key="9">
    <source>
        <dbReference type="Proteomes" id="UP000214365"/>
    </source>
</evidence>
<dbReference type="Pfam" id="PF05705">
    <property type="entry name" value="DUF829"/>
    <property type="match status" value="1"/>
</dbReference>
<evidence type="ECO:0008006" key="10">
    <source>
        <dbReference type="Google" id="ProtNLM"/>
    </source>
</evidence>
<dbReference type="RefSeq" id="XP_020121066.1">
    <property type="nucleotide sequence ID" value="XM_020265525.1"/>
</dbReference>
<dbReference type="Proteomes" id="UP000214365">
    <property type="component" value="Unassembled WGS sequence"/>
</dbReference>
<protein>
    <recommendedName>
        <fullName evidence="10">DUF829 domain protein</fullName>
    </recommendedName>
</protein>
<evidence type="ECO:0000256" key="5">
    <source>
        <dbReference type="ARBA" id="ARBA00023242"/>
    </source>
</evidence>
<sequence>MSLSLPPCRKFSEQVLIWEPDGSTNEASSNRVSPKVLPPKIILLFTWADAQPRHYLKYIEGYHELYPNAKVILTQATTLRTFFGGQKSAQRVVQDMVHQELIPLCTNDQISQFGILAHVFSNSGGLNYEATISVWHDAFGSDKPLPLKTLILDSMPGGETYKTEFPLWATGVALGMKMPLPKFIKWGLAATIVTVLMVIPQILGIEIMATRGPKALNTPQNVPLKSVRLYIYSTSDALIRYQAVEAHAESARAKGFTNVLQERFDGSAHVSHLRVDPERYWNAVWKAWNVAQGITLPSL</sequence>
<evidence type="ECO:0000256" key="4">
    <source>
        <dbReference type="ARBA" id="ARBA00023136"/>
    </source>
</evidence>
<dbReference type="AlphaFoldDB" id="A0A225B296"/>
<dbReference type="InterPro" id="IPR008547">
    <property type="entry name" value="DUF829_TMEM53"/>
</dbReference>
<accession>A0A225B296</accession>
<keyword evidence="5" id="KW-0539">Nucleus</keyword>
<comment type="caution">
    <text evidence="8">The sequence shown here is derived from an EMBL/GenBank/DDBJ whole genome shotgun (WGS) entry which is preliminary data.</text>
</comment>
<keyword evidence="3 7" id="KW-1133">Transmembrane helix</keyword>
<dbReference type="GO" id="GO:0031965">
    <property type="term" value="C:nuclear membrane"/>
    <property type="evidence" value="ECO:0007669"/>
    <property type="project" value="UniProtKB-SubCell"/>
</dbReference>
<feature type="transmembrane region" description="Helical" evidence="7">
    <location>
        <begin position="183"/>
        <end position="203"/>
    </location>
</feature>
<keyword evidence="2 7" id="KW-0812">Transmembrane</keyword>
<comment type="subcellular location">
    <subcellularLocation>
        <location evidence="6">Endomembrane system</location>
        <topology evidence="6">Single-pass membrane protein</topology>
    </subcellularLocation>
    <subcellularLocation>
        <location evidence="1">Nucleus membrane</location>
    </subcellularLocation>
</comment>
<keyword evidence="9" id="KW-1185">Reference proteome</keyword>
<dbReference type="OrthoDB" id="77878at2759"/>
<organism evidence="8 9">
    <name type="scientific">Talaromyces atroroseus</name>
    <dbReference type="NCBI Taxonomy" id="1441469"/>
    <lineage>
        <taxon>Eukaryota</taxon>
        <taxon>Fungi</taxon>
        <taxon>Dikarya</taxon>
        <taxon>Ascomycota</taxon>
        <taxon>Pezizomycotina</taxon>
        <taxon>Eurotiomycetes</taxon>
        <taxon>Eurotiomycetidae</taxon>
        <taxon>Eurotiales</taxon>
        <taxon>Trichocomaceae</taxon>
        <taxon>Talaromyces</taxon>
        <taxon>Talaromyces sect. Trachyspermi</taxon>
    </lineage>
</organism>
<dbReference type="EMBL" id="LFMY01000004">
    <property type="protein sequence ID" value="OKL60945.1"/>
    <property type="molecule type" value="Genomic_DNA"/>
</dbReference>
<evidence type="ECO:0000256" key="1">
    <source>
        <dbReference type="ARBA" id="ARBA00004126"/>
    </source>
</evidence>